<dbReference type="EMBL" id="CP012098">
    <property type="protein sequence ID" value="AQP38517.1"/>
    <property type="molecule type" value="Genomic_DNA"/>
</dbReference>
<dbReference type="AlphaFoldDB" id="D4N1H9"/>
<name>D4N1H9_ANAHA</name>
<dbReference type="Gene3D" id="1.10.10.10">
    <property type="entry name" value="Winged helix-like DNA-binding domain superfamily/Winged helix DNA-binding domain"/>
    <property type="match status" value="1"/>
</dbReference>
<evidence type="ECO:0000256" key="2">
    <source>
        <dbReference type="ARBA" id="ARBA00023015"/>
    </source>
</evidence>
<dbReference type="InterPro" id="IPR036390">
    <property type="entry name" value="WH_DNA-bd_sf"/>
</dbReference>
<reference evidence="6 9" key="2">
    <citation type="submission" date="2010-03" db="EMBL/GenBank/DDBJ databases">
        <authorList>
            <person name="Pajon A."/>
        </authorList>
    </citation>
    <scope>NUCLEOTIDE SEQUENCE [LARGE SCALE GENOMIC DNA]</scope>
    <source>
        <strain evidence="6 9">SSC/2</strain>
    </source>
</reference>
<dbReference type="Proteomes" id="UP000188159">
    <property type="component" value="Chromosome"/>
</dbReference>
<evidence type="ECO:0000313" key="6">
    <source>
        <dbReference type="EMBL" id="CBL38724.1"/>
    </source>
</evidence>
<comment type="similarity">
    <text evidence="1">Belongs to the BlaI transcriptional regulatory family.</text>
</comment>
<dbReference type="InterPro" id="IPR005650">
    <property type="entry name" value="BlaI_family"/>
</dbReference>
<keyword evidence="2" id="KW-0805">Transcription regulation</keyword>
<keyword evidence="3" id="KW-0238">DNA-binding</keyword>
<reference evidence="10 11" key="3">
    <citation type="submission" date="2015-09" db="EMBL/GenBank/DDBJ databases">
        <authorList>
            <consortium name="Pathogen Informatics"/>
        </authorList>
    </citation>
    <scope>NUCLEOTIDE SEQUENCE [LARGE SCALE GENOMIC DNA]</scope>
    <source>
        <strain evidence="8 11">2789STDY5834908</strain>
        <strain evidence="7 10">2789STDY5834959</strain>
    </source>
</reference>
<dbReference type="GO" id="GO:0045892">
    <property type="term" value="P:negative regulation of DNA-templated transcription"/>
    <property type="evidence" value="ECO:0007669"/>
    <property type="project" value="InterPro"/>
</dbReference>
<dbReference type="PIRSF" id="PIRSF019455">
    <property type="entry name" value="CopR_AtkY"/>
    <property type="match status" value="1"/>
</dbReference>
<accession>D4N1H9</accession>
<dbReference type="Proteomes" id="UP000095564">
    <property type="component" value="Unassembled WGS sequence"/>
</dbReference>
<evidence type="ECO:0000256" key="1">
    <source>
        <dbReference type="ARBA" id="ARBA00011046"/>
    </source>
</evidence>
<sequence length="143" mass="17329">MRYDYKYRINNKDKGDLAMELKELTSAEQVVMKCIWDYGKDMPLQQLIENLKQDYGKDYKRTTIRTFVLHLEEKGYVTTYQIGKYSYINYLIEEQDYKEQELEKTKNFWYKESGFDLVKTLYKGKLNEGKLKKLKKLLEEIDD</sequence>
<evidence type="ECO:0000256" key="4">
    <source>
        <dbReference type="ARBA" id="ARBA00023163"/>
    </source>
</evidence>
<gene>
    <name evidence="6" type="ORF">CL2_18160</name>
    <name evidence="5" type="ORF">DO83_02050</name>
    <name evidence="8" type="ORF">ERS852520_02418</name>
    <name evidence="7" type="ORF">ERS852571_01609</name>
</gene>
<evidence type="ECO:0000313" key="9">
    <source>
        <dbReference type="Proteomes" id="UP000008960"/>
    </source>
</evidence>
<evidence type="ECO:0000256" key="3">
    <source>
        <dbReference type="ARBA" id="ARBA00023125"/>
    </source>
</evidence>
<dbReference type="PATRIC" id="fig|245018.3.peg.2106"/>
<proteinExistence type="inferred from homology"/>
<evidence type="ECO:0000313" key="12">
    <source>
        <dbReference type="Proteomes" id="UP000188159"/>
    </source>
</evidence>
<evidence type="ECO:0000313" key="11">
    <source>
        <dbReference type="Proteomes" id="UP000095564"/>
    </source>
</evidence>
<dbReference type="EMBL" id="CZAU01000025">
    <property type="protein sequence ID" value="CUP87323.1"/>
    <property type="molecule type" value="Genomic_DNA"/>
</dbReference>
<dbReference type="Proteomes" id="UP000095553">
    <property type="component" value="Unassembled WGS sequence"/>
</dbReference>
<dbReference type="SUPFAM" id="SSF46785">
    <property type="entry name" value="Winged helix' DNA-binding domain"/>
    <property type="match status" value="1"/>
</dbReference>
<evidence type="ECO:0000313" key="10">
    <source>
        <dbReference type="Proteomes" id="UP000095553"/>
    </source>
</evidence>
<dbReference type="GO" id="GO:0003677">
    <property type="term" value="F:DNA binding"/>
    <property type="evidence" value="ECO:0007669"/>
    <property type="project" value="UniProtKB-KW"/>
</dbReference>
<dbReference type="Proteomes" id="UP000008960">
    <property type="component" value="Chromosome"/>
</dbReference>
<evidence type="ECO:0000313" key="5">
    <source>
        <dbReference type="EMBL" id="AQP38517.1"/>
    </source>
</evidence>
<keyword evidence="4" id="KW-0804">Transcription</keyword>
<dbReference type="OrthoDB" id="9795583at2"/>
<reference evidence="6 9" key="1">
    <citation type="submission" date="2010-03" db="EMBL/GenBank/DDBJ databases">
        <title>The genome sequence of Clostridiales sp. SSC/2.</title>
        <authorList>
            <consortium name="metaHIT consortium -- http://www.metahit.eu/"/>
            <person name="Pajon A."/>
            <person name="Turner K."/>
            <person name="Parkhill J."/>
            <person name="Duncan S."/>
            <person name="Flint H."/>
        </authorList>
    </citation>
    <scope>NUCLEOTIDE SEQUENCE [LARGE SCALE GENOMIC DNA]</scope>
    <source>
        <strain evidence="6 9">SSC/2</strain>
    </source>
</reference>
<dbReference type="InterPro" id="IPR036388">
    <property type="entry name" value="WH-like_DNA-bd_sf"/>
</dbReference>
<evidence type="ECO:0000313" key="8">
    <source>
        <dbReference type="EMBL" id="CUP87323.1"/>
    </source>
</evidence>
<reference evidence="5 12" key="4">
    <citation type="journal article" date="2016" name="Sci. Rep.">
        <title>Accelerated dysbiosis of gut microbiota during aggravation of DSS-induced colitis by a butyrate-producing bacterium.</title>
        <authorList>
            <person name="Zhang Q."/>
            <person name="Wu Y."/>
            <person name="Wang J."/>
            <person name="Wu G."/>
            <person name="Long W."/>
            <person name="Xue Z."/>
            <person name="Wang L."/>
            <person name="Zhang X."/>
            <person name="Pang X."/>
            <person name="Zhao Y."/>
            <person name="Zhao L."/>
            <person name="Zhang C."/>
        </authorList>
    </citation>
    <scope>NUCLEOTIDE SEQUENCE [LARGE SCALE GENOMIC DNA]</scope>
    <source>
        <strain evidence="5 12">BPB5</strain>
    </source>
</reference>
<protein>
    <submittedName>
        <fullName evidence="7">Copper transport repressor, CopY/TcrY family</fullName>
    </submittedName>
    <submittedName>
        <fullName evidence="5">Penicillinase repressor</fullName>
    </submittedName>
    <submittedName>
        <fullName evidence="6">Predicted transcriptional regulator</fullName>
    </submittedName>
</protein>
<evidence type="ECO:0000313" key="7">
    <source>
        <dbReference type="EMBL" id="CUM95353.1"/>
    </source>
</evidence>
<dbReference type="KEGG" id="bprl:CL2_18160"/>
<dbReference type="Pfam" id="PF03965">
    <property type="entry name" value="Penicillinase_R"/>
    <property type="match status" value="1"/>
</dbReference>
<dbReference type="EMBL" id="FP929061">
    <property type="protein sequence ID" value="CBL38724.1"/>
    <property type="molecule type" value="Genomic_DNA"/>
</dbReference>
<dbReference type="EMBL" id="CYXY01000008">
    <property type="protein sequence ID" value="CUM95353.1"/>
    <property type="molecule type" value="Genomic_DNA"/>
</dbReference>
<organism evidence="6 9">
    <name type="scientific">Anaerostipes hadrus</name>
    <dbReference type="NCBI Taxonomy" id="649756"/>
    <lineage>
        <taxon>Bacteria</taxon>
        <taxon>Bacillati</taxon>
        <taxon>Bacillota</taxon>
        <taxon>Clostridia</taxon>
        <taxon>Lachnospirales</taxon>
        <taxon>Lachnospiraceae</taxon>
        <taxon>Anaerostipes</taxon>
    </lineage>
</organism>